<sequence>MVETYSRGRQTTTPEPAWVIPTSHILDAVNNWANALCLPHNKARRELLYLKRLGISGPYELYSKRWERPKLTTNRFGWSSYEVIKAFYPDIVHLQFQMEDTQAAEITLRRADYQEYTIAEKDFKNLYPSDFEDLNLLLLQGYLFNLGYDNMRFWTAKDMTRTQVFTHAMNGRWEDQKDLSNLGMALLVVANKILDYIHSSDNLMRHVNSTFRSKCENKGIVPTEMELELEQTQQGSSHEVSAETVLIQSLDASAITKMIADKKIAVMDP</sequence>
<gene>
    <name evidence="1" type="ORF">Tco_0681557</name>
</gene>
<evidence type="ECO:0000313" key="1">
    <source>
        <dbReference type="EMBL" id="GJS66993.1"/>
    </source>
</evidence>
<accession>A0ABQ4XQ04</accession>
<reference evidence="1" key="2">
    <citation type="submission" date="2022-01" db="EMBL/GenBank/DDBJ databases">
        <authorList>
            <person name="Yamashiro T."/>
            <person name="Shiraishi A."/>
            <person name="Satake H."/>
            <person name="Nakayama K."/>
        </authorList>
    </citation>
    <scope>NUCLEOTIDE SEQUENCE</scope>
</reference>
<reference evidence="1" key="1">
    <citation type="journal article" date="2022" name="Int. J. Mol. Sci.">
        <title>Draft Genome of Tanacetum Coccineum: Genomic Comparison of Closely Related Tanacetum-Family Plants.</title>
        <authorList>
            <person name="Yamashiro T."/>
            <person name="Shiraishi A."/>
            <person name="Nakayama K."/>
            <person name="Satake H."/>
        </authorList>
    </citation>
    <scope>NUCLEOTIDE SEQUENCE</scope>
</reference>
<protein>
    <submittedName>
        <fullName evidence="1">Uncharacterized protein</fullName>
    </submittedName>
</protein>
<name>A0ABQ4XQ04_9ASTR</name>
<organism evidence="1 2">
    <name type="scientific">Tanacetum coccineum</name>
    <dbReference type="NCBI Taxonomy" id="301880"/>
    <lineage>
        <taxon>Eukaryota</taxon>
        <taxon>Viridiplantae</taxon>
        <taxon>Streptophyta</taxon>
        <taxon>Embryophyta</taxon>
        <taxon>Tracheophyta</taxon>
        <taxon>Spermatophyta</taxon>
        <taxon>Magnoliopsida</taxon>
        <taxon>eudicotyledons</taxon>
        <taxon>Gunneridae</taxon>
        <taxon>Pentapetalae</taxon>
        <taxon>asterids</taxon>
        <taxon>campanulids</taxon>
        <taxon>Asterales</taxon>
        <taxon>Asteraceae</taxon>
        <taxon>Asteroideae</taxon>
        <taxon>Anthemideae</taxon>
        <taxon>Anthemidinae</taxon>
        <taxon>Tanacetum</taxon>
    </lineage>
</organism>
<keyword evidence="2" id="KW-1185">Reference proteome</keyword>
<proteinExistence type="predicted"/>
<evidence type="ECO:0000313" key="2">
    <source>
        <dbReference type="Proteomes" id="UP001151760"/>
    </source>
</evidence>
<comment type="caution">
    <text evidence="1">The sequence shown here is derived from an EMBL/GenBank/DDBJ whole genome shotgun (WGS) entry which is preliminary data.</text>
</comment>
<dbReference type="EMBL" id="BQNB010009687">
    <property type="protein sequence ID" value="GJS66993.1"/>
    <property type="molecule type" value="Genomic_DNA"/>
</dbReference>
<dbReference type="Proteomes" id="UP001151760">
    <property type="component" value="Unassembled WGS sequence"/>
</dbReference>